<keyword evidence="7 8" id="KW-0472">Membrane</keyword>
<proteinExistence type="predicted"/>
<dbReference type="InterPro" id="IPR034804">
    <property type="entry name" value="SQR/QFR_C/D"/>
</dbReference>
<keyword evidence="6" id="KW-0408">Iron</keyword>
<keyword evidence="5 8" id="KW-1133">Transmembrane helix</keyword>
<evidence type="ECO:0000256" key="3">
    <source>
        <dbReference type="ARBA" id="ARBA00022692"/>
    </source>
</evidence>
<gene>
    <name evidence="9" type="ORF">METZ01_LOCUS359564</name>
</gene>
<name>A0A382S9X3_9ZZZZ</name>
<feature type="transmembrane region" description="Helical" evidence="8">
    <location>
        <begin position="28"/>
        <end position="49"/>
    </location>
</feature>
<dbReference type="GO" id="GO:0046872">
    <property type="term" value="F:metal ion binding"/>
    <property type="evidence" value="ECO:0007669"/>
    <property type="project" value="UniProtKB-KW"/>
</dbReference>
<evidence type="ECO:0000256" key="8">
    <source>
        <dbReference type="SAM" id="Phobius"/>
    </source>
</evidence>
<dbReference type="EMBL" id="UINC01127534">
    <property type="protein sequence ID" value="SVD06710.1"/>
    <property type="molecule type" value="Genomic_DNA"/>
</dbReference>
<dbReference type="SUPFAM" id="SSF81343">
    <property type="entry name" value="Fumarate reductase respiratory complex transmembrane subunits"/>
    <property type="match status" value="1"/>
</dbReference>
<protein>
    <submittedName>
        <fullName evidence="9">Uncharacterized protein</fullName>
    </submittedName>
</protein>
<sequence>MSIQTPLARVRHLGSAKEGADHWWWQRLTAILLVPLSLWFVASICWLIIGGATYEAFQDWLSGPVAAIL</sequence>
<dbReference type="Gene3D" id="1.20.1300.10">
    <property type="entry name" value="Fumarate reductase/succinate dehydrogenase, transmembrane subunit"/>
    <property type="match status" value="1"/>
</dbReference>
<keyword evidence="2" id="KW-0349">Heme</keyword>
<dbReference type="Pfam" id="PF01127">
    <property type="entry name" value="Sdh_cyt"/>
    <property type="match status" value="1"/>
</dbReference>
<comment type="subcellular location">
    <subcellularLocation>
        <location evidence="1">Membrane</location>
    </subcellularLocation>
</comment>
<organism evidence="9">
    <name type="scientific">marine metagenome</name>
    <dbReference type="NCBI Taxonomy" id="408172"/>
    <lineage>
        <taxon>unclassified sequences</taxon>
        <taxon>metagenomes</taxon>
        <taxon>ecological metagenomes</taxon>
    </lineage>
</organism>
<keyword evidence="4" id="KW-0479">Metal-binding</keyword>
<evidence type="ECO:0000313" key="9">
    <source>
        <dbReference type="EMBL" id="SVD06710.1"/>
    </source>
</evidence>
<evidence type="ECO:0000256" key="4">
    <source>
        <dbReference type="ARBA" id="ARBA00022723"/>
    </source>
</evidence>
<dbReference type="GO" id="GO:0016020">
    <property type="term" value="C:membrane"/>
    <property type="evidence" value="ECO:0007669"/>
    <property type="project" value="UniProtKB-SubCell"/>
</dbReference>
<reference evidence="9" key="1">
    <citation type="submission" date="2018-05" db="EMBL/GenBank/DDBJ databases">
        <authorList>
            <person name="Lanie J.A."/>
            <person name="Ng W.-L."/>
            <person name="Kazmierczak K.M."/>
            <person name="Andrzejewski T.M."/>
            <person name="Davidsen T.M."/>
            <person name="Wayne K.J."/>
            <person name="Tettelin H."/>
            <person name="Glass J.I."/>
            <person name="Rusch D."/>
            <person name="Podicherti R."/>
            <person name="Tsui H.-C.T."/>
            <person name="Winkler M.E."/>
        </authorList>
    </citation>
    <scope>NUCLEOTIDE SEQUENCE</scope>
</reference>
<evidence type="ECO:0000256" key="2">
    <source>
        <dbReference type="ARBA" id="ARBA00022617"/>
    </source>
</evidence>
<evidence type="ECO:0000256" key="6">
    <source>
        <dbReference type="ARBA" id="ARBA00023004"/>
    </source>
</evidence>
<keyword evidence="3 8" id="KW-0812">Transmembrane</keyword>
<accession>A0A382S9X3</accession>
<dbReference type="AlphaFoldDB" id="A0A382S9X3"/>
<dbReference type="InterPro" id="IPR000701">
    <property type="entry name" value="SuccDH_FuR_B_TM-su"/>
</dbReference>
<evidence type="ECO:0000256" key="1">
    <source>
        <dbReference type="ARBA" id="ARBA00004370"/>
    </source>
</evidence>
<evidence type="ECO:0000256" key="7">
    <source>
        <dbReference type="ARBA" id="ARBA00023136"/>
    </source>
</evidence>
<evidence type="ECO:0000256" key="5">
    <source>
        <dbReference type="ARBA" id="ARBA00022989"/>
    </source>
</evidence>
<feature type="non-terminal residue" evidence="9">
    <location>
        <position position="69"/>
    </location>
</feature>